<dbReference type="AlphaFoldDB" id="A0A1G1WIA7"/>
<sequence>MEPSLVKLIKTNVDVGSNLDLWTQVFLLVVLAIYTIFAFLVQKQVGILNRSIKTPKERLMNTLAQTHLLVAIVLLIATIGAIAL</sequence>
<evidence type="ECO:0000256" key="1">
    <source>
        <dbReference type="SAM" id="Phobius"/>
    </source>
</evidence>
<keyword evidence="1" id="KW-0812">Transmembrane</keyword>
<feature type="transmembrane region" description="Helical" evidence="1">
    <location>
        <begin position="21"/>
        <end position="41"/>
    </location>
</feature>
<accession>A0A1G1WIA7</accession>
<gene>
    <name evidence="2" type="ORF">A2Z42_05065</name>
</gene>
<reference evidence="2 3" key="1">
    <citation type="journal article" date="2016" name="Nat. Commun.">
        <title>Thousands of microbial genomes shed light on interconnected biogeochemical processes in an aquifer system.</title>
        <authorList>
            <person name="Anantharaman K."/>
            <person name="Brown C.T."/>
            <person name="Hug L.A."/>
            <person name="Sharon I."/>
            <person name="Castelle C.J."/>
            <person name="Probst A.J."/>
            <person name="Thomas B.C."/>
            <person name="Singh A."/>
            <person name="Wilkins M.J."/>
            <person name="Karaoz U."/>
            <person name="Brodie E.L."/>
            <person name="Williams K.H."/>
            <person name="Hubbard S.S."/>
            <person name="Banfield J.F."/>
        </authorList>
    </citation>
    <scope>NUCLEOTIDE SEQUENCE [LARGE SCALE GENOMIC DNA]</scope>
</reference>
<proteinExistence type="predicted"/>
<organism evidence="2 3">
    <name type="scientific">Candidatus Woykebacteria bacterium RBG_19FT_COMBO_43_10</name>
    <dbReference type="NCBI Taxonomy" id="1802598"/>
    <lineage>
        <taxon>Bacteria</taxon>
        <taxon>Candidatus Woykeibacteriota</taxon>
    </lineage>
</organism>
<dbReference type="InterPro" id="IPR043716">
    <property type="entry name" value="DUF5657"/>
</dbReference>
<name>A0A1G1WIA7_9BACT</name>
<dbReference type="EMBL" id="MHCU01000036">
    <property type="protein sequence ID" value="OGY27433.1"/>
    <property type="molecule type" value="Genomic_DNA"/>
</dbReference>
<protein>
    <submittedName>
        <fullName evidence="2">Uncharacterized protein</fullName>
    </submittedName>
</protein>
<comment type="caution">
    <text evidence="2">The sequence shown here is derived from an EMBL/GenBank/DDBJ whole genome shotgun (WGS) entry which is preliminary data.</text>
</comment>
<feature type="transmembrane region" description="Helical" evidence="1">
    <location>
        <begin position="62"/>
        <end position="83"/>
    </location>
</feature>
<keyword evidence="1" id="KW-1133">Transmembrane helix</keyword>
<evidence type="ECO:0000313" key="2">
    <source>
        <dbReference type="EMBL" id="OGY27433.1"/>
    </source>
</evidence>
<keyword evidence="1" id="KW-0472">Membrane</keyword>
<evidence type="ECO:0000313" key="3">
    <source>
        <dbReference type="Proteomes" id="UP000176645"/>
    </source>
</evidence>
<dbReference type="Pfam" id="PF18901">
    <property type="entry name" value="DUF5657"/>
    <property type="match status" value="1"/>
</dbReference>
<dbReference type="Proteomes" id="UP000176645">
    <property type="component" value="Unassembled WGS sequence"/>
</dbReference>